<evidence type="ECO:0000313" key="2">
    <source>
        <dbReference type="EMBL" id="XDQ07224.1"/>
    </source>
</evidence>
<dbReference type="Pfam" id="PF01979">
    <property type="entry name" value="Amidohydro_1"/>
    <property type="match status" value="1"/>
</dbReference>
<reference evidence="2" key="1">
    <citation type="submission" date="2024-07" db="EMBL/GenBank/DDBJ databases">
        <authorList>
            <person name="Yu S.T."/>
        </authorList>
    </citation>
    <scope>NUCLEOTIDE SEQUENCE</scope>
    <source>
        <strain evidence="2">R08</strain>
    </source>
</reference>
<dbReference type="Gene3D" id="3.30.110.90">
    <property type="entry name" value="Amidohydrolase"/>
    <property type="match status" value="1"/>
</dbReference>
<name>A0AB39MN45_9ACTN</name>
<gene>
    <name evidence="2" type="ORF">AB5J58_46665</name>
</gene>
<dbReference type="InterPro" id="IPR032466">
    <property type="entry name" value="Metal_Hydrolase"/>
</dbReference>
<dbReference type="InterPro" id="IPR006680">
    <property type="entry name" value="Amidohydro-rel"/>
</dbReference>
<organism evidence="2">
    <name type="scientific">Streptomyces sp. R08</name>
    <dbReference type="NCBI Taxonomy" id="3238624"/>
    <lineage>
        <taxon>Bacteria</taxon>
        <taxon>Bacillati</taxon>
        <taxon>Actinomycetota</taxon>
        <taxon>Actinomycetes</taxon>
        <taxon>Kitasatosporales</taxon>
        <taxon>Streptomycetaceae</taxon>
        <taxon>Streptomyces</taxon>
    </lineage>
</organism>
<dbReference type="InterPro" id="IPR011059">
    <property type="entry name" value="Metal-dep_hydrolase_composite"/>
</dbReference>
<dbReference type="SUPFAM" id="SSF51556">
    <property type="entry name" value="Metallo-dependent hydrolases"/>
    <property type="match status" value="1"/>
</dbReference>
<protein>
    <submittedName>
        <fullName evidence="2">Amidohydrolase family protein</fullName>
    </submittedName>
</protein>
<dbReference type="RefSeq" id="WP_369192024.1">
    <property type="nucleotide sequence ID" value="NZ_CP163431.1"/>
</dbReference>
<proteinExistence type="predicted"/>
<dbReference type="Gene3D" id="2.30.40.10">
    <property type="entry name" value="Urease, subunit C, domain 1"/>
    <property type="match status" value="1"/>
</dbReference>
<dbReference type="InterPro" id="IPR051781">
    <property type="entry name" value="Metallo-dep_Hydrolase"/>
</dbReference>
<accession>A0AB39MN45</accession>
<dbReference type="SUPFAM" id="SSF51338">
    <property type="entry name" value="Composite domain of metallo-dependent hydrolases"/>
    <property type="match status" value="1"/>
</dbReference>
<dbReference type="GO" id="GO:0016810">
    <property type="term" value="F:hydrolase activity, acting on carbon-nitrogen (but not peptide) bonds"/>
    <property type="evidence" value="ECO:0007669"/>
    <property type="project" value="InterPro"/>
</dbReference>
<dbReference type="AlphaFoldDB" id="A0AB39MN45"/>
<dbReference type="PANTHER" id="PTHR43135:SF3">
    <property type="entry name" value="ALPHA-D-RIBOSE 1-METHYLPHOSPHONATE 5-TRIPHOSPHATE DIPHOSPHATASE"/>
    <property type="match status" value="1"/>
</dbReference>
<sequence length="437" mass="46075">MTDLPPGAPTPWAAPPVGTVTVYRGATLFDGTGDRPRADTTIVTDGARIHSVVGDGDPLPPLAADAPRVDLDGRFVVPGLIDTHQHLATPPDRPVAEAVLRRLVHSGVTAVRDMADDLRQIGDLARATLVGEIPGPDIRYAALMAGPSFFDDPRTHEVSRGATPGAVPWMQAITPDTDLTIAVALARGTYAAAIKVYADLDAAAVAAVTAEAHRQGIAVWAHATVFPAAPGEVVAAGVDSVSHVTLLAFENPTEPLSSYKTKPPVDHDRFTTGDDPQLAALFAEMRRRGTVLDATASMWTSDELRGDTAESAERARRNTELAAAVTAQAHRAGVDVCTGTDFETDPGDPFPALYGELAFLVDRCGMSAAEVLRAATLVGAKAAGTEADMGSVEAGKLANFAVLDEDPLRDIANLRTITLTVKRGRRFDRADFEKDTK</sequence>
<dbReference type="PANTHER" id="PTHR43135">
    <property type="entry name" value="ALPHA-D-RIBOSE 1-METHYLPHOSPHONATE 5-TRIPHOSPHATE DIPHOSPHATASE"/>
    <property type="match status" value="1"/>
</dbReference>
<evidence type="ECO:0000259" key="1">
    <source>
        <dbReference type="Pfam" id="PF01979"/>
    </source>
</evidence>
<dbReference type="EMBL" id="CP163431">
    <property type="protein sequence ID" value="XDQ07224.1"/>
    <property type="molecule type" value="Genomic_DNA"/>
</dbReference>
<dbReference type="Gene3D" id="3.40.50.10910">
    <property type="entry name" value="Amidohydrolase"/>
    <property type="match status" value="1"/>
</dbReference>
<dbReference type="Gene3D" id="1.20.58.520">
    <property type="entry name" value="Amidohydrolase"/>
    <property type="match status" value="1"/>
</dbReference>
<feature type="domain" description="Amidohydrolase-related" evidence="1">
    <location>
        <begin position="75"/>
        <end position="425"/>
    </location>
</feature>